<feature type="region of interest" description="Disordered" evidence="1">
    <location>
        <begin position="1"/>
        <end position="80"/>
    </location>
</feature>
<protein>
    <submittedName>
        <fullName evidence="2 3">Glycosyl hydrolase family 38 protein</fullName>
    </submittedName>
</protein>
<accession>A0A084WDW6</accession>
<evidence type="ECO:0000313" key="4">
    <source>
        <dbReference type="Proteomes" id="UP000030765"/>
    </source>
</evidence>
<dbReference type="EMBL" id="KE525340">
    <property type="protein sequence ID" value="KFB48410.1"/>
    <property type="molecule type" value="Genomic_DNA"/>
</dbReference>
<feature type="compositionally biased region" description="Basic and acidic residues" evidence="1">
    <location>
        <begin position="32"/>
        <end position="48"/>
    </location>
</feature>
<keyword evidence="2" id="KW-0378">Hydrolase</keyword>
<dbReference type="VEuPathDB" id="VectorBase:ASIC016535"/>
<dbReference type="Proteomes" id="UP000030765">
    <property type="component" value="Unassembled WGS sequence"/>
</dbReference>
<reference evidence="3" key="2">
    <citation type="submission" date="2020-05" db="UniProtKB">
        <authorList>
            <consortium name="EnsemblMetazoa"/>
        </authorList>
    </citation>
    <scope>IDENTIFICATION</scope>
</reference>
<reference evidence="2 4" key="1">
    <citation type="journal article" date="2014" name="BMC Genomics">
        <title>Genome sequence of Anopheles sinensis provides insight into genetics basis of mosquito competence for malaria parasites.</title>
        <authorList>
            <person name="Zhou D."/>
            <person name="Zhang D."/>
            <person name="Ding G."/>
            <person name="Shi L."/>
            <person name="Hou Q."/>
            <person name="Ye Y."/>
            <person name="Xu Y."/>
            <person name="Zhou H."/>
            <person name="Xiong C."/>
            <person name="Li S."/>
            <person name="Yu J."/>
            <person name="Hong S."/>
            <person name="Yu X."/>
            <person name="Zou P."/>
            <person name="Chen C."/>
            <person name="Chang X."/>
            <person name="Wang W."/>
            <person name="Lv Y."/>
            <person name="Sun Y."/>
            <person name="Ma L."/>
            <person name="Shen B."/>
            <person name="Zhu C."/>
        </authorList>
    </citation>
    <scope>NUCLEOTIDE SEQUENCE [LARGE SCALE GENOMIC DNA]</scope>
</reference>
<evidence type="ECO:0000256" key="1">
    <source>
        <dbReference type="SAM" id="MobiDB-lite"/>
    </source>
</evidence>
<dbReference type="GO" id="GO:0016787">
    <property type="term" value="F:hydrolase activity"/>
    <property type="evidence" value="ECO:0007669"/>
    <property type="project" value="UniProtKB-KW"/>
</dbReference>
<feature type="compositionally biased region" description="Low complexity" evidence="1">
    <location>
        <begin position="18"/>
        <end position="31"/>
    </location>
</feature>
<sequence>MFQHYSIQHRVGPRKPPLGRSGSPPRGGAKSECARPIEAGAEKPERVTEWNSELVHRLHRRTETSPTGVTRGEWRIPPVHGAYDETDDAVRAPECIIPNQNSINEGKLSPACYHAAPSP</sequence>
<organism evidence="2">
    <name type="scientific">Anopheles sinensis</name>
    <name type="common">Mosquito</name>
    <dbReference type="NCBI Taxonomy" id="74873"/>
    <lineage>
        <taxon>Eukaryota</taxon>
        <taxon>Metazoa</taxon>
        <taxon>Ecdysozoa</taxon>
        <taxon>Arthropoda</taxon>
        <taxon>Hexapoda</taxon>
        <taxon>Insecta</taxon>
        <taxon>Pterygota</taxon>
        <taxon>Neoptera</taxon>
        <taxon>Endopterygota</taxon>
        <taxon>Diptera</taxon>
        <taxon>Nematocera</taxon>
        <taxon>Culicoidea</taxon>
        <taxon>Culicidae</taxon>
        <taxon>Anophelinae</taxon>
        <taxon>Anopheles</taxon>
    </lineage>
</organism>
<dbReference type="EnsemblMetazoa" id="ASIC016535-RA">
    <property type="protein sequence ID" value="ASIC016535-PA"/>
    <property type="gene ID" value="ASIC016535"/>
</dbReference>
<name>A0A084WDW6_ANOSI</name>
<keyword evidence="4" id="KW-1185">Reference proteome</keyword>
<dbReference type="EMBL" id="ATLV01023078">
    <property type="status" value="NOT_ANNOTATED_CDS"/>
    <property type="molecule type" value="Genomic_DNA"/>
</dbReference>
<gene>
    <name evidence="2" type="ORF">ZHAS_00016535</name>
</gene>
<evidence type="ECO:0000313" key="2">
    <source>
        <dbReference type="EMBL" id="KFB48410.1"/>
    </source>
</evidence>
<dbReference type="AlphaFoldDB" id="A0A084WDW6"/>
<proteinExistence type="predicted"/>
<evidence type="ECO:0000313" key="3">
    <source>
        <dbReference type="EnsemblMetazoa" id="ASIC016535-PA"/>
    </source>
</evidence>